<dbReference type="RefSeq" id="WP_229812731.1">
    <property type="nucleotide sequence ID" value="NZ_BMRE01000016.1"/>
</dbReference>
<gene>
    <name evidence="1" type="ORF">GCM10010178_39730</name>
</gene>
<evidence type="ECO:0000313" key="1">
    <source>
        <dbReference type="EMBL" id="GGU43286.1"/>
    </source>
</evidence>
<reference evidence="2" key="1">
    <citation type="journal article" date="2019" name="Int. J. Syst. Evol. Microbiol.">
        <title>The Global Catalogue of Microorganisms (GCM) 10K type strain sequencing project: providing services to taxonomists for standard genome sequencing and annotation.</title>
        <authorList>
            <consortium name="The Broad Institute Genomics Platform"/>
            <consortium name="The Broad Institute Genome Sequencing Center for Infectious Disease"/>
            <person name="Wu L."/>
            <person name="Ma J."/>
        </authorList>
    </citation>
    <scope>NUCLEOTIDE SEQUENCE [LARGE SCALE GENOMIC DNA]</scope>
    <source>
        <strain evidence="2">JCM 3296</strain>
    </source>
</reference>
<accession>A0ABQ2ULP7</accession>
<protein>
    <submittedName>
        <fullName evidence="1">Uncharacterized protein</fullName>
    </submittedName>
</protein>
<name>A0ABQ2ULP7_9PSEU</name>
<organism evidence="1 2">
    <name type="scientific">Lentzea flava</name>
    <dbReference type="NCBI Taxonomy" id="103732"/>
    <lineage>
        <taxon>Bacteria</taxon>
        <taxon>Bacillati</taxon>
        <taxon>Actinomycetota</taxon>
        <taxon>Actinomycetes</taxon>
        <taxon>Pseudonocardiales</taxon>
        <taxon>Pseudonocardiaceae</taxon>
        <taxon>Lentzea</taxon>
    </lineage>
</organism>
<dbReference type="EMBL" id="BMRE01000016">
    <property type="protein sequence ID" value="GGU43286.1"/>
    <property type="molecule type" value="Genomic_DNA"/>
</dbReference>
<dbReference type="Proteomes" id="UP000649573">
    <property type="component" value="Unassembled WGS sequence"/>
</dbReference>
<sequence>MDIDASGMLMDAEGQPVEQPGDRFLLYMDQDALGDVPLGKYSVEVVITKLVADASATRSRCTTPSRTSSSSSAPVAEQLLLALKETGQSFAELKRAFHRQLAGRDIGLDAA</sequence>
<keyword evidence="2" id="KW-1185">Reference proteome</keyword>
<evidence type="ECO:0000313" key="2">
    <source>
        <dbReference type="Proteomes" id="UP000649573"/>
    </source>
</evidence>
<proteinExistence type="predicted"/>
<comment type="caution">
    <text evidence="1">The sequence shown here is derived from an EMBL/GenBank/DDBJ whole genome shotgun (WGS) entry which is preliminary data.</text>
</comment>